<sequence>MPVAIGSITALVTVFAILLGAMNLNAQVTRMRNAADLAAISAAQILHNSGSMSAACAWVDEQMKDYDTRCVIEGDVVTVQSQLLSGFSGLTGTLKTEAVAGPDSAVPDPVSR</sequence>
<gene>
    <name evidence="1" type="ORF">P7079_00775</name>
</gene>
<proteinExistence type="predicted"/>
<name>A0ABY8G2C2_9ACTO</name>
<keyword evidence="2" id="KW-1185">Reference proteome</keyword>
<protein>
    <recommendedName>
        <fullName evidence="3">Helicase/secretion neighborhood TadE-like protein</fullName>
    </recommendedName>
</protein>
<dbReference type="RefSeq" id="WP_278012944.1">
    <property type="nucleotide sequence ID" value="NZ_CP121208.1"/>
</dbReference>
<dbReference type="Proteomes" id="UP001215216">
    <property type="component" value="Chromosome"/>
</dbReference>
<evidence type="ECO:0000313" key="2">
    <source>
        <dbReference type="Proteomes" id="UP001215216"/>
    </source>
</evidence>
<organism evidence="1 2">
    <name type="scientific">Arcanobacterium canis</name>
    <dbReference type="NCBI Taxonomy" id="999183"/>
    <lineage>
        <taxon>Bacteria</taxon>
        <taxon>Bacillati</taxon>
        <taxon>Actinomycetota</taxon>
        <taxon>Actinomycetes</taxon>
        <taxon>Actinomycetales</taxon>
        <taxon>Actinomycetaceae</taxon>
        <taxon>Arcanobacterium</taxon>
    </lineage>
</organism>
<reference evidence="1 2" key="1">
    <citation type="submission" date="2023-03" db="EMBL/GenBank/DDBJ databases">
        <title>Complete genome of Arcanobacterium canis strain DSM 25104 isolated in 2010 from a canine otitis externa in Germany.</title>
        <authorList>
            <person name="Borowiak M."/>
            <person name="Kreitlow A."/>
            <person name="Malorny B."/>
            <person name="Laemmler C."/>
            <person name="Prenger-Berninghoff E."/>
            <person name="Ploetz M."/>
            <person name="Abdulmawjood A."/>
        </authorList>
    </citation>
    <scope>NUCLEOTIDE SEQUENCE [LARGE SCALE GENOMIC DNA]</scope>
    <source>
        <strain evidence="1 2">DSM 25104</strain>
    </source>
</reference>
<evidence type="ECO:0000313" key="1">
    <source>
        <dbReference type="EMBL" id="WFM83549.1"/>
    </source>
</evidence>
<accession>A0ABY8G2C2</accession>
<dbReference type="EMBL" id="CP121208">
    <property type="protein sequence ID" value="WFM83549.1"/>
    <property type="molecule type" value="Genomic_DNA"/>
</dbReference>
<evidence type="ECO:0008006" key="3">
    <source>
        <dbReference type="Google" id="ProtNLM"/>
    </source>
</evidence>